<dbReference type="EMBL" id="PGOL01000571">
    <property type="protein sequence ID" value="PKI68061.1"/>
    <property type="molecule type" value="Genomic_DNA"/>
</dbReference>
<gene>
    <name evidence="2" type="ORF">CRG98_011657</name>
</gene>
<feature type="domain" description="Reverse transcriptase Ty1/copia-type" evidence="1">
    <location>
        <begin position="105"/>
        <end position="217"/>
    </location>
</feature>
<keyword evidence="3" id="KW-1185">Reference proteome</keyword>
<evidence type="ECO:0000259" key="1">
    <source>
        <dbReference type="Pfam" id="PF07727"/>
    </source>
</evidence>
<comment type="caution">
    <text evidence="2">The sequence shown here is derived from an EMBL/GenBank/DDBJ whole genome shotgun (WGS) entry which is preliminary data.</text>
</comment>
<evidence type="ECO:0000313" key="3">
    <source>
        <dbReference type="Proteomes" id="UP000233551"/>
    </source>
</evidence>
<organism evidence="2 3">
    <name type="scientific">Punica granatum</name>
    <name type="common">Pomegranate</name>
    <dbReference type="NCBI Taxonomy" id="22663"/>
    <lineage>
        <taxon>Eukaryota</taxon>
        <taxon>Viridiplantae</taxon>
        <taxon>Streptophyta</taxon>
        <taxon>Embryophyta</taxon>
        <taxon>Tracheophyta</taxon>
        <taxon>Spermatophyta</taxon>
        <taxon>Magnoliopsida</taxon>
        <taxon>eudicotyledons</taxon>
        <taxon>Gunneridae</taxon>
        <taxon>Pentapetalae</taxon>
        <taxon>rosids</taxon>
        <taxon>malvids</taxon>
        <taxon>Myrtales</taxon>
        <taxon>Lythraceae</taxon>
        <taxon>Punica</taxon>
    </lineage>
</organism>
<sequence>MATGMLKGKGRPNSFWAEAVNTAVYILNRSPTKVAPEPGGVGIIQPVDAPLETTGQREKLREMILPVTARILILPGEKPQNYEEAAEQDVWRKAMKEEIRSIEKNQTQELVDLPEGKDATGLKWIFKTKYNENGSIQKYKARVVAKGYSQVPGVDFNETFAPVARKEMIRTVLALAAQLEMKVFHLDVKSAFLNGELEEEANVHQLEGYVVKGMERQSLSAPKSSLQ</sequence>
<proteinExistence type="predicted"/>
<feature type="non-terminal residue" evidence="2">
    <location>
        <position position="227"/>
    </location>
</feature>
<dbReference type="Proteomes" id="UP000233551">
    <property type="component" value="Unassembled WGS sequence"/>
</dbReference>
<reference evidence="2 3" key="1">
    <citation type="submission" date="2017-11" db="EMBL/GenBank/DDBJ databases">
        <title>De-novo sequencing of pomegranate (Punica granatum L.) genome.</title>
        <authorList>
            <person name="Akparov Z."/>
            <person name="Amiraslanov A."/>
            <person name="Hajiyeva S."/>
            <person name="Abbasov M."/>
            <person name="Kaur K."/>
            <person name="Hamwieh A."/>
            <person name="Solovyev V."/>
            <person name="Salamov A."/>
            <person name="Braich B."/>
            <person name="Kosarev P."/>
            <person name="Mahmoud A."/>
            <person name="Hajiyev E."/>
            <person name="Babayeva S."/>
            <person name="Izzatullayeva V."/>
            <person name="Mammadov A."/>
            <person name="Mammadov A."/>
            <person name="Sharifova S."/>
            <person name="Ojaghi J."/>
            <person name="Eynullazada K."/>
            <person name="Bayramov B."/>
            <person name="Abdulazimova A."/>
            <person name="Shahmuradov I."/>
        </authorList>
    </citation>
    <scope>NUCLEOTIDE SEQUENCE [LARGE SCALE GENOMIC DNA]</scope>
    <source>
        <strain evidence="3">cv. AG2017</strain>
        <tissue evidence="2">Leaf</tissue>
    </source>
</reference>
<dbReference type="STRING" id="22663.A0A2I0KHX5"/>
<dbReference type="Pfam" id="PF07727">
    <property type="entry name" value="RVT_2"/>
    <property type="match status" value="1"/>
</dbReference>
<dbReference type="AlphaFoldDB" id="A0A2I0KHX5"/>
<evidence type="ECO:0000313" key="2">
    <source>
        <dbReference type="EMBL" id="PKI68061.1"/>
    </source>
</evidence>
<name>A0A2I0KHX5_PUNGR</name>
<dbReference type="InterPro" id="IPR013103">
    <property type="entry name" value="RVT_2"/>
</dbReference>
<protein>
    <recommendedName>
        <fullName evidence="1">Reverse transcriptase Ty1/copia-type domain-containing protein</fullName>
    </recommendedName>
</protein>
<accession>A0A2I0KHX5</accession>